<feature type="region of interest" description="Disordered" evidence="1">
    <location>
        <begin position="94"/>
        <end position="117"/>
    </location>
</feature>
<protein>
    <submittedName>
        <fullName evidence="2">Zinc ribbon domain-containing protein</fullName>
    </submittedName>
</protein>
<evidence type="ECO:0000313" key="3">
    <source>
        <dbReference type="Proteomes" id="UP001199319"/>
    </source>
</evidence>
<keyword evidence="3" id="KW-1185">Reference proteome</keyword>
<reference evidence="2" key="1">
    <citation type="submission" date="2021-10" db="EMBL/GenBank/DDBJ databases">
        <title>Anaerobic single-cell dispensing facilitates the cultivation of human gut bacteria.</title>
        <authorList>
            <person name="Afrizal A."/>
        </authorList>
    </citation>
    <scope>NUCLEOTIDE SEQUENCE</scope>
    <source>
        <strain evidence="2">CLA-AA-H272</strain>
    </source>
</reference>
<dbReference type="Proteomes" id="UP001199319">
    <property type="component" value="Unassembled WGS sequence"/>
</dbReference>
<gene>
    <name evidence="2" type="ORF">LKD37_15535</name>
</gene>
<accession>A0AAE3DFQ5</accession>
<evidence type="ECO:0000313" key="2">
    <source>
        <dbReference type="EMBL" id="MCC2130895.1"/>
    </source>
</evidence>
<organism evidence="2 3">
    <name type="scientific">Brotocaccenecus cirricatena</name>
    <dbReference type="NCBI Taxonomy" id="3064195"/>
    <lineage>
        <taxon>Bacteria</taxon>
        <taxon>Bacillati</taxon>
        <taxon>Bacillota</taxon>
        <taxon>Clostridia</taxon>
        <taxon>Eubacteriales</taxon>
        <taxon>Oscillospiraceae</taxon>
        <taxon>Brotocaccenecus</taxon>
    </lineage>
</organism>
<feature type="compositionally biased region" description="Acidic residues" evidence="1">
    <location>
        <begin position="102"/>
        <end position="111"/>
    </location>
</feature>
<evidence type="ECO:0000256" key="1">
    <source>
        <dbReference type="SAM" id="MobiDB-lite"/>
    </source>
</evidence>
<name>A0AAE3DFQ5_9FIRM</name>
<dbReference type="AlphaFoldDB" id="A0AAE3DFQ5"/>
<proteinExistence type="predicted"/>
<sequence>MAFFDELTKKAQLVAGAAAEKAKDLAETATEKAKAATDAAKMNMEILSEQREIEKNYRAIGEWFVSEFQGELPDAVKDVVAAVNASKEKIAQLEAAKRKEETQDEEPQEESGDAKTCSVCGTVSDSNFCPHCGAPMGK</sequence>
<dbReference type="EMBL" id="JAJEPW010000080">
    <property type="protein sequence ID" value="MCC2130895.1"/>
    <property type="molecule type" value="Genomic_DNA"/>
</dbReference>
<comment type="caution">
    <text evidence="2">The sequence shown here is derived from an EMBL/GenBank/DDBJ whole genome shotgun (WGS) entry which is preliminary data.</text>
</comment>
<dbReference type="RefSeq" id="WP_302930024.1">
    <property type="nucleotide sequence ID" value="NZ_JAJEPW010000080.1"/>
</dbReference>